<dbReference type="AlphaFoldDB" id="A0AAU3HZ19"/>
<organism evidence="1">
    <name type="scientific">Streptomyces sp. NBC_01393</name>
    <dbReference type="NCBI Taxonomy" id="2903851"/>
    <lineage>
        <taxon>Bacteria</taxon>
        <taxon>Bacillati</taxon>
        <taxon>Actinomycetota</taxon>
        <taxon>Actinomycetes</taxon>
        <taxon>Kitasatosporales</taxon>
        <taxon>Streptomycetaceae</taxon>
        <taxon>Streptomyces</taxon>
    </lineage>
</organism>
<protein>
    <submittedName>
        <fullName evidence="1">Uncharacterized protein</fullName>
    </submittedName>
</protein>
<proteinExistence type="predicted"/>
<name>A0AAU3HZ19_9ACTN</name>
<reference evidence="1" key="1">
    <citation type="submission" date="2022-10" db="EMBL/GenBank/DDBJ databases">
        <title>The complete genomes of actinobacterial strains from the NBC collection.</title>
        <authorList>
            <person name="Joergensen T.S."/>
            <person name="Alvarez Arevalo M."/>
            <person name="Sterndorff E.B."/>
            <person name="Faurdal D."/>
            <person name="Vuksanovic O."/>
            <person name="Mourched A.-S."/>
            <person name="Charusanti P."/>
            <person name="Shaw S."/>
            <person name="Blin K."/>
            <person name="Weber T."/>
        </authorList>
    </citation>
    <scope>NUCLEOTIDE SEQUENCE</scope>
    <source>
        <strain evidence="1">NBC_01393</strain>
    </source>
</reference>
<gene>
    <name evidence="1" type="ORF">OG699_15845</name>
</gene>
<evidence type="ECO:0000313" key="1">
    <source>
        <dbReference type="EMBL" id="WTZ09337.1"/>
    </source>
</evidence>
<dbReference type="EMBL" id="CP109546">
    <property type="protein sequence ID" value="WTZ09337.1"/>
    <property type="molecule type" value="Genomic_DNA"/>
</dbReference>
<sequence length="275" mass="31213">MRSETGCFASTRETGPALTYNRDTLPFPGNLVPPVSFKATQDWNNLDPARHPFAWDDEEEARLHALIRPWVPPVVSGQAGWWQCEWWCEEQIDAVIRERYGSWTFAWRWDLGYGGHVNLWSHAATAVTTPDATAARAAAALLNWRRSLEWLAGRFAELAPPPDVSPEDRSWRLERACVRLVTATLDSGVDYWPGQSGRILHWFLTSTGMDQDEAGRVADAAIGGRFESWVTPAPALIDSVGEDFAVALTGHAPYRDHRERADLEEFHDRRWHDHR</sequence>
<accession>A0AAU3HZ19</accession>